<evidence type="ECO:0008006" key="3">
    <source>
        <dbReference type="Google" id="ProtNLM"/>
    </source>
</evidence>
<dbReference type="InParanoid" id="A0A166B295"/>
<dbReference type="InterPro" id="IPR011009">
    <property type="entry name" value="Kinase-like_dom_sf"/>
</dbReference>
<proteinExistence type="predicted"/>
<organism evidence="1 2">
    <name type="scientific">Exidia glandulosa HHB12029</name>
    <dbReference type="NCBI Taxonomy" id="1314781"/>
    <lineage>
        <taxon>Eukaryota</taxon>
        <taxon>Fungi</taxon>
        <taxon>Dikarya</taxon>
        <taxon>Basidiomycota</taxon>
        <taxon>Agaricomycotina</taxon>
        <taxon>Agaricomycetes</taxon>
        <taxon>Auriculariales</taxon>
        <taxon>Exidiaceae</taxon>
        <taxon>Exidia</taxon>
    </lineage>
</organism>
<dbReference type="EMBL" id="KV425932">
    <property type="protein sequence ID" value="KZV97269.1"/>
    <property type="molecule type" value="Genomic_DNA"/>
</dbReference>
<accession>A0A166B295</accession>
<dbReference type="OrthoDB" id="3182995at2759"/>
<protein>
    <recommendedName>
        <fullName evidence="3">Protein kinase domain-containing protein</fullName>
    </recommendedName>
</protein>
<dbReference type="SUPFAM" id="SSF56112">
    <property type="entry name" value="Protein kinase-like (PK-like)"/>
    <property type="match status" value="1"/>
</dbReference>
<dbReference type="Proteomes" id="UP000077266">
    <property type="component" value="Unassembled WGS sequence"/>
</dbReference>
<gene>
    <name evidence="1" type="ORF">EXIGLDRAFT_731264</name>
</gene>
<dbReference type="Gene3D" id="1.10.510.10">
    <property type="entry name" value="Transferase(Phosphotransferase) domain 1"/>
    <property type="match status" value="1"/>
</dbReference>
<name>A0A166B295_EXIGL</name>
<dbReference type="AlphaFoldDB" id="A0A166B295"/>
<evidence type="ECO:0000313" key="1">
    <source>
        <dbReference type="EMBL" id="KZV97269.1"/>
    </source>
</evidence>
<keyword evidence="2" id="KW-1185">Reference proteome</keyword>
<sequence>MSSTSAHKNDALHGYPLDLPSTWKARKQLLSLLEEWSNTASPATLHSLRLERRVDGLREPPVGIDANAPWTEKECTPPLCSHFHWPGHRPRPIAFDMPLEGAIVTIQGVLQNSTAAEKMTSQVYSATLPSSTPVAIKVYQGSMNKGLDELEYDDEDSTWENILLEYRIEDWAYSRMKCLQGLVLPHVCGFFQVSLPSGEPAIALVMELIHNTFDAEYVKQGSNEVQEEVLGQMMLGLIAAQHAMLNCDVKWQDLAPRNVLWPLLSSSTTRENAITVPVLIDLGSARPLGSDEDKFYMLGRIPNVLRRDYTFAANKINTTFRELITRRRLAPIFNMTRDGFEEEMSRLAV</sequence>
<evidence type="ECO:0000313" key="2">
    <source>
        <dbReference type="Proteomes" id="UP000077266"/>
    </source>
</evidence>
<reference evidence="1 2" key="1">
    <citation type="journal article" date="2016" name="Mol. Biol. Evol.">
        <title>Comparative Genomics of Early-Diverging Mushroom-Forming Fungi Provides Insights into the Origins of Lignocellulose Decay Capabilities.</title>
        <authorList>
            <person name="Nagy L.G."/>
            <person name="Riley R."/>
            <person name="Tritt A."/>
            <person name="Adam C."/>
            <person name="Daum C."/>
            <person name="Floudas D."/>
            <person name="Sun H."/>
            <person name="Yadav J.S."/>
            <person name="Pangilinan J."/>
            <person name="Larsson K.H."/>
            <person name="Matsuura K."/>
            <person name="Barry K."/>
            <person name="Labutti K."/>
            <person name="Kuo R."/>
            <person name="Ohm R.A."/>
            <person name="Bhattacharya S.S."/>
            <person name="Shirouzu T."/>
            <person name="Yoshinaga Y."/>
            <person name="Martin F.M."/>
            <person name="Grigoriev I.V."/>
            <person name="Hibbett D.S."/>
        </authorList>
    </citation>
    <scope>NUCLEOTIDE SEQUENCE [LARGE SCALE GENOMIC DNA]</scope>
    <source>
        <strain evidence="1 2">HHB12029</strain>
    </source>
</reference>